<feature type="repeat" description="ANK" evidence="3">
    <location>
        <begin position="7"/>
        <end position="39"/>
    </location>
</feature>
<name>A0A1V9ZR06_ACHHY</name>
<dbReference type="GO" id="GO:0005737">
    <property type="term" value="C:cytoplasm"/>
    <property type="evidence" value="ECO:0007669"/>
    <property type="project" value="TreeGrafter"/>
</dbReference>
<dbReference type="PANTHER" id="PTHR24198">
    <property type="entry name" value="ANKYRIN REPEAT AND PROTEIN KINASE DOMAIN-CONTAINING PROTEIN"/>
    <property type="match status" value="1"/>
</dbReference>
<keyword evidence="2 3" id="KW-0040">ANK repeat</keyword>
<reference evidence="6 7" key="1">
    <citation type="journal article" date="2014" name="Genome Biol. Evol.">
        <title>The secreted proteins of Achlya hypogyna and Thraustotheca clavata identify the ancestral oomycete secretome and reveal gene acquisitions by horizontal gene transfer.</title>
        <authorList>
            <person name="Misner I."/>
            <person name="Blouin N."/>
            <person name="Leonard G."/>
            <person name="Richards T.A."/>
            <person name="Lane C.E."/>
        </authorList>
    </citation>
    <scope>NUCLEOTIDE SEQUENCE [LARGE SCALE GENOMIC DNA]</scope>
    <source>
        <strain evidence="6 7">ATCC 48635</strain>
    </source>
</reference>
<dbReference type="PROSITE" id="PS50088">
    <property type="entry name" value="ANK_REPEAT"/>
    <property type="match status" value="3"/>
</dbReference>
<accession>A0A1V9ZR06</accession>
<dbReference type="Proteomes" id="UP000243579">
    <property type="component" value="Unassembled WGS sequence"/>
</dbReference>
<feature type="compositionally biased region" description="Pro residues" evidence="5">
    <location>
        <begin position="389"/>
        <end position="398"/>
    </location>
</feature>
<feature type="compositionally biased region" description="Pro residues" evidence="5">
    <location>
        <begin position="270"/>
        <end position="280"/>
    </location>
</feature>
<proteinExistence type="predicted"/>
<protein>
    <submittedName>
        <fullName evidence="6">Uncharacterized protein</fullName>
    </submittedName>
</protein>
<feature type="region of interest" description="Disordered" evidence="5">
    <location>
        <begin position="263"/>
        <end position="287"/>
    </location>
</feature>
<dbReference type="PROSITE" id="PS50297">
    <property type="entry name" value="ANK_REP_REGION"/>
    <property type="match status" value="2"/>
</dbReference>
<feature type="coiled-coil region" evidence="4">
    <location>
        <begin position="295"/>
        <end position="380"/>
    </location>
</feature>
<evidence type="ECO:0000256" key="1">
    <source>
        <dbReference type="ARBA" id="ARBA00022737"/>
    </source>
</evidence>
<comment type="caution">
    <text evidence="6">The sequence shown here is derived from an EMBL/GenBank/DDBJ whole genome shotgun (WGS) entry which is preliminary data.</text>
</comment>
<evidence type="ECO:0000256" key="2">
    <source>
        <dbReference type="ARBA" id="ARBA00023043"/>
    </source>
</evidence>
<organism evidence="6 7">
    <name type="scientific">Achlya hypogyna</name>
    <name type="common">Oomycete</name>
    <name type="synonym">Protoachlya hypogyna</name>
    <dbReference type="NCBI Taxonomy" id="1202772"/>
    <lineage>
        <taxon>Eukaryota</taxon>
        <taxon>Sar</taxon>
        <taxon>Stramenopiles</taxon>
        <taxon>Oomycota</taxon>
        <taxon>Saprolegniomycetes</taxon>
        <taxon>Saprolegniales</taxon>
        <taxon>Achlyaceae</taxon>
        <taxon>Achlya</taxon>
    </lineage>
</organism>
<dbReference type="SUPFAM" id="SSF48403">
    <property type="entry name" value="Ankyrin repeat"/>
    <property type="match status" value="1"/>
</dbReference>
<dbReference type="SMART" id="SM00248">
    <property type="entry name" value="ANK"/>
    <property type="match status" value="4"/>
</dbReference>
<dbReference type="STRING" id="1202772.A0A1V9ZR06"/>
<dbReference type="PANTHER" id="PTHR24198:SF165">
    <property type="entry name" value="ANKYRIN REPEAT-CONTAINING PROTEIN-RELATED"/>
    <property type="match status" value="1"/>
</dbReference>
<dbReference type="Gene3D" id="1.25.40.20">
    <property type="entry name" value="Ankyrin repeat-containing domain"/>
    <property type="match status" value="2"/>
</dbReference>
<dbReference type="EMBL" id="JNBR01000031">
    <property type="protein sequence ID" value="OQS00458.1"/>
    <property type="molecule type" value="Genomic_DNA"/>
</dbReference>
<keyword evidence="1" id="KW-0677">Repeat</keyword>
<evidence type="ECO:0000313" key="6">
    <source>
        <dbReference type="EMBL" id="OQS00458.1"/>
    </source>
</evidence>
<keyword evidence="7" id="KW-1185">Reference proteome</keyword>
<dbReference type="InterPro" id="IPR036770">
    <property type="entry name" value="Ankyrin_rpt-contain_sf"/>
</dbReference>
<dbReference type="OrthoDB" id="10057496at2759"/>
<evidence type="ECO:0000256" key="5">
    <source>
        <dbReference type="SAM" id="MobiDB-lite"/>
    </source>
</evidence>
<feature type="repeat" description="ANK" evidence="3">
    <location>
        <begin position="177"/>
        <end position="209"/>
    </location>
</feature>
<feature type="repeat" description="ANK" evidence="3">
    <location>
        <begin position="44"/>
        <end position="76"/>
    </location>
</feature>
<sequence length="487" mass="53405">MQQELEAAHDGLFLAAEHGRADVLKALLDHGKDVLKLDAIRNAEGLTPLHVAVACQKTDAVRALLSAGFAADVVAVQGAKASKYTHKTAYEIAIGQLPHKAMMQVFIQYIVQHVAMNDVTKVEELLRAGIEGDIVTDGPPHQNTLLHWAACSNAVEVLTLLLEKYGKTDLLNKRNAEGATALHEACHGNHVQCVQLLVNHGADLTITGTHGYSKGKAAIEVATNKDITRIIAKGKIVKQHNDDDTELSAEQRHDEDRQVLSALATSPRAQTPPPVVPRPPISTSASTDAHVRLQIEEKDALIAQLKESMETLVADANDRRLLGEHEVVLDYIRKLRAEKTRVERQLYDTEEHVVVQEEQMMELKAQIRANTETIEALRQRIATLESGPSLPPPEPAPMTPQDASPSLPRPPTVVSPPPGSQRRIEARVPPPKPDIADVFDYASVHAKALAEPESFWKVLLQFLWPFGNTATVEESTVPRDQEVIMTV</sequence>
<dbReference type="InterPro" id="IPR002110">
    <property type="entry name" value="Ankyrin_rpt"/>
</dbReference>
<dbReference type="AlphaFoldDB" id="A0A1V9ZR06"/>
<gene>
    <name evidence="6" type="ORF">ACHHYP_03588</name>
</gene>
<feature type="region of interest" description="Disordered" evidence="5">
    <location>
        <begin position="385"/>
        <end position="431"/>
    </location>
</feature>
<evidence type="ECO:0000256" key="3">
    <source>
        <dbReference type="PROSITE-ProRule" id="PRU00023"/>
    </source>
</evidence>
<keyword evidence="4" id="KW-0175">Coiled coil</keyword>
<evidence type="ECO:0000313" key="7">
    <source>
        <dbReference type="Proteomes" id="UP000243579"/>
    </source>
</evidence>
<dbReference type="Pfam" id="PF12796">
    <property type="entry name" value="Ank_2"/>
    <property type="match status" value="2"/>
</dbReference>
<feature type="compositionally biased region" description="Pro residues" evidence="5">
    <location>
        <begin position="407"/>
        <end position="419"/>
    </location>
</feature>
<evidence type="ECO:0000256" key="4">
    <source>
        <dbReference type="SAM" id="Coils"/>
    </source>
</evidence>